<gene>
    <name evidence="1" type="ORF">K1T71_003926</name>
</gene>
<comment type="caution">
    <text evidence="1">The sequence shown here is derived from an EMBL/GenBank/DDBJ whole genome shotgun (WGS) entry which is preliminary data.</text>
</comment>
<name>A0ACC1DAB9_9NEOP</name>
<protein>
    <submittedName>
        <fullName evidence="1">Uncharacterized protein</fullName>
    </submittedName>
</protein>
<organism evidence="1 2">
    <name type="scientific">Dendrolimus kikuchii</name>
    <dbReference type="NCBI Taxonomy" id="765133"/>
    <lineage>
        <taxon>Eukaryota</taxon>
        <taxon>Metazoa</taxon>
        <taxon>Ecdysozoa</taxon>
        <taxon>Arthropoda</taxon>
        <taxon>Hexapoda</taxon>
        <taxon>Insecta</taxon>
        <taxon>Pterygota</taxon>
        <taxon>Neoptera</taxon>
        <taxon>Endopterygota</taxon>
        <taxon>Lepidoptera</taxon>
        <taxon>Glossata</taxon>
        <taxon>Ditrysia</taxon>
        <taxon>Bombycoidea</taxon>
        <taxon>Lasiocampidae</taxon>
        <taxon>Dendrolimus</taxon>
    </lineage>
</organism>
<evidence type="ECO:0000313" key="2">
    <source>
        <dbReference type="Proteomes" id="UP000824533"/>
    </source>
</evidence>
<dbReference type="EMBL" id="CM034392">
    <property type="protein sequence ID" value="KAJ0180522.1"/>
    <property type="molecule type" value="Genomic_DNA"/>
</dbReference>
<dbReference type="Proteomes" id="UP000824533">
    <property type="component" value="Linkage Group LG06"/>
</dbReference>
<proteinExistence type="predicted"/>
<sequence>MAVRQLASLPRDQHIPDSSDQFSGIEVDEEVGAESPSTGNENSPAETSELPMLRHSTRARQAPRYLQDYEVGGIKLKNNSNKKRRNKLKTMATLMKLRHMPLLQRCVWNHCNKVSRSISTSKKNSDSASSACESTTEQDKNWVSYGFDYTSKEEDTNAHHASFFFSVTLCLVFGSFAWAYAPDLNLRDWSQREAFLELRRREKAGLPPIDPNFINPKYVKLPSESELCDVEIII</sequence>
<evidence type="ECO:0000313" key="1">
    <source>
        <dbReference type="EMBL" id="KAJ0180522.1"/>
    </source>
</evidence>
<reference evidence="1 2" key="1">
    <citation type="journal article" date="2021" name="Front. Genet.">
        <title>Chromosome-Level Genome Assembly Reveals Significant Gene Expansion in the Toll and IMD Signaling Pathways of Dendrolimus kikuchii.</title>
        <authorList>
            <person name="Zhou J."/>
            <person name="Wu P."/>
            <person name="Xiong Z."/>
            <person name="Liu N."/>
            <person name="Zhao N."/>
            <person name="Ji M."/>
            <person name="Qiu Y."/>
            <person name="Yang B."/>
        </authorList>
    </citation>
    <scope>NUCLEOTIDE SEQUENCE [LARGE SCALE GENOMIC DNA]</scope>
    <source>
        <strain evidence="1">Ann1</strain>
    </source>
</reference>
<accession>A0ACC1DAB9</accession>
<keyword evidence="2" id="KW-1185">Reference proteome</keyword>